<dbReference type="RefSeq" id="WP_216556374.1">
    <property type="nucleotide sequence ID" value="NZ_JAHLOH010000019.1"/>
</dbReference>
<dbReference type="Proteomes" id="UP001524478">
    <property type="component" value="Unassembled WGS sequence"/>
</dbReference>
<comment type="caution">
    <text evidence="3">The sequence shown here is derived from an EMBL/GenBank/DDBJ whole genome shotgun (WGS) entry which is preliminary data.</text>
</comment>
<evidence type="ECO:0000259" key="2">
    <source>
        <dbReference type="Pfam" id="PF19701"/>
    </source>
</evidence>
<keyword evidence="1" id="KW-0812">Transmembrane</keyword>
<organism evidence="3 4">
    <name type="scientific">Tissierella carlieri</name>
    <dbReference type="NCBI Taxonomy" id="689904"/>
    <lineage>
        <taxon>Bacteria</taxon>
        <taxon>Bacillati</taxon>
        <taxon>Bacillota</taxon>
        <taxon>Tissierellia</taxon>
        <taxon>Tissierellales</taxon>
        <taxon>Tissierellaceae</taxon>
        <taxon>Tissierella</taxon>
    </lineage>
</organism>
<protein>
    <recommendedName>
        <fullName evidence="2">DUF6199 domain-containing protein</fullName>
    </recommendedName>
</protein>
<feature type="transmembrane region" description="Helical" evidence="1">
    <location>
        <begin position="6"/>
        <end position="25"/>
    </location>
</feature>
<accession>A0ABT1SG02</accession>
<keyword evidence="1" id="KW-1133">Transmembrane helix</keyword>
<dbReference type="EMBL" id="JANGAC010000021">
    <property type="protein sequence ID" value="MCQ4925405.1"/>
    <property type="molecule type" value="Genomic_DNA"/>
</dbReference>
<dbReference type="InterPro" id="IPR045679">
    <property type="entry name" value="DUF6199"/>
</dbReference>
<gene>
    <name evidence="3" type="ORF">NE686_20035</name>
</gene>
<dbReference type="Pfam" id="PF19701">
    <property type="entry name" value="DUF6199"/>
    <property type="match status" value="1"/>
</dbReference>
<name>A0ABT1SG02_9FIRM</name>
<feature type="transmembrane region" description="Helical" evidence="1">
    <location>
        <begin position="73"/>
        <end position="92"/>
    </location>
</feature>
<keyword evidence="4" id="KW-1185">Reference proteome</keyword>
<feature type="transmembrane region" description="Helical" evidence="1">
    <location>
        <begin position="46"/>
        <end position="67"/>
    </location>
</feature>
<reference evidence="3 4" key="1">
    <citation type="submission" date="2022-06" db="EMBL/GenBank/DDBJ databases">
        <title>Isolation of gut microbiota from human fecal samples.</title>
        <authorList>
            <person name="Pamer E.G."/>
            <person name="Barat B."/>
            <person name="Waligurski E."/>
            <person name="Medina S."/>
            <person name="Paddock L."/>
            <person name="Mostad J."/>
        </authorList>
    </citation>
    <scope>NUCLEOTIDE SEQUENCE [LARGE SCALE GENOMIC DNA]</scope>
    <source>
        <strain evidence="3 4">DFI.7.95</strain>
    </source>
</reference>
<evidence type="ECO:0000313" key="3">
    <source>
        <dbReference type="EMBL" id="MCQ4925405.1"/>
    </source>
</evidence>
<proteinExistence type="predicted"/>
<evidence type="ECO:0000256" key="1">
    <source>
        <dbReference type="SAM" id="Phobius"/>
    </source>
</evidence>
<keyword evidence="1" id="KW-0472">Membrane</keyword>
<sequence>MIEFLIYGITTLPLLIILIYSIINPEEVASWGYRWRYNGEPEPTEGYIRYTRACSIIGLLLIISVIIISFNPLYGTIFLVLSIFISLYYFLIK</sequence>
<feature type="domain" description="DUF6199" evidence="2">
    <location>
        <begin position="13"/>
        <end position="67"/>
    </location>
</feature>
<evidence type="ECO:0000313" key="4">
    <source>
        <dbReference type="Proteomes" id="UP001524478"/>
    </source>
</evidence>